<accession>A0ABT5WQ37</accession>
<keyword evidence="2" id="KW-1185">Reference proteome</keyword>
<comment type="caution">
    <text evidence="1">The sequence shown here is derived from an EMBL/GenBank/DDBJ whole genome shotgun (WGS) entry which is preliminary data.</text>
</comment>
<protein>
    <submittedName>
        <fullName evidence="1">DUF4238 domain-containing protein</fullName>
    </submittedName>
</protein>
<sequence>MATPPKRHHYIPQMVLRHFADDDGQLWFWRRASEKGDVRKAGPQNLFVEKDLYAQLLPDGAKDVGLEEFFARMEAHGAQFIAQIADAIRNNQRPKLDAGAWEFWDLFFYYHMKRAPCVIDAIAAKMGFDEGIRTAADEIRAIRAEHGDQQHEPGLEDWVAKNARVVAQAAKPGPELQAQLKKMGLAIYYIADPAKSFVIGDAPGATAKFRVGNEWSRPTMFLPLTSTIAVGQLARLRQVDAIAVDRDQVRRMNVATAARSTMIAGRSHALVASLSRDVPFVGVIEPEE</sequence>
<dbReference type="RefSeq" id="WP_275228260.1">
    <property type="nucleotide sequence ID" value="NZ_JARESE010000029.1"/>
</dbReference>
<evidence type="ECO:0000313" key="1">
    <source>
        <dbReference type="EMBL" id="MDE8652175.1"/>
    </source>
</evidence>
<dbReference type="Pfam" id="PF14022">
    <property type="entry name" value="DUF4238"/>
    <property type="match status" value="1"/>
</dbReference>
<name>A0ABT5WQ37_9SPHN</name>
<gene>
    <name evidence="1" type="ORF">PYV00_10655</name>
</gene>
<dbReference type="InterPro" id="IPR025332">
    <property type="entry name" value="DUF4238"/>
</dbReference>
<evidence type="ECO:0000313" key="2">
    <source>
        <dbReference type="Proteomes" id="UP001216253"/>
    </source>
</evidence>
<dbReference type="EMBL" id="JARESE010000029">
    <property type="protein sequence ID" value="MDE8652175.1"/>
    <property type="molecule type" value="Genomic_DNA"/>
</dbReference>
<reference evidence="1 2" key="1">
    <citation type="submission" date="2023-03" db="EMBL/GenBank/DDBJ databases">
        <title>NovoSphingobium album sp. nov. isolated from polycyclic aromatic hydrocarbons- and heavy-metal polluted soil.</title>
        <authorList>
            <person name="Liu Z."/>
            <person name="Wang K."/>
        </authorList>
    </citation>
    <scope>NUCLEOTIDE SEQUENCE [LARGE SCALE GENOMIC DNA]</scope>
    <source>
        <strain evidence="1 2">H3SJ31-1</strain>
    </source>
</reference>
<organism evidence="1 2">
    <name type="scientific">Novosphingobium album</name>
    <name type="common">ex Liu et al. 2023</name>
    <dbReference type="NCBI Taxonomy" id="3031130"/>
    <lineage>
        <taxon>Bacteria</taxon>
        <taxon>Pseudomonadati</taxon>
        <taxon>Pseudomonadota</taxon>
        <taxon>Alphaproteobacteria</taxon>
        <taxon>Sphingomonadales</taxon>
        <taxon>Sphingomonadaceae</taxon>
        <taxon>Novosphingobium</taxon>
    </lineage>
</organism>
<proteinExistence type="predicted"/>
<dbReference type="Proteomes" id="UP001216253">
    <property type="component" value="Unassembled WGS sequence"/>
</dbReference>